<feature type="transmembrane region" description="Helical" evidence="7">
    <location>
        <begin position="378"/>
        <end position="399"/>
    </location>
</feature>
<comment type="caution">
    <text evidence="9">The sequence shown here is derived from an EMBL/GenBank/DDBJ whole genome shotgun (WGS) entry which is preliminary data.</text>
</comment>
<feature type="transmembrane region" description="Helical" evidence="7">
    <location>
        <begin position="442"/>
        <end position="469"/>
    </location>
</feature>
<proteinExistence type="inferred from homology"/>
<gene>
    <name evidence="9" type="ORF">NA8A_09933</name>
</gene>
<evidence type="ECO:0000256" key="3">
    <source>
        <dbReference type="ARBA" id="ARBA00022519"/>
    </source>
</evidence>
<name>K2PMR4_9HYPH</name>
<keyword evidence="10" id="KW-1185">Reference proteome</keyword>
<dbReference type="GO" id="GO:0022857">
    <property type="term" value="F:transmembrane transporter activity"/>
    <property type="evidence" value="ECO:0007669"/>
    <property type="project" value="UniProtKB-UniRule"/>
</dbReference>
<comment type="subunit">
    <text evidence="7">The complex comprises the extracytoplasmic solute receptor protein and the two transmembrane proteins.</text>
</comment>
<dbReference type="STRING" id="721133.SAMN05216176_10619"/>
<evidence type="ECO:0000256" key="7">
    <source>
        <dbReference type="RuleBase" id="RU369079"/>
    </source>
</evidence>
<dbReference type="PANTHER" id="PTHR33362:SF5">
    <property type="entry name" value="C4-DICARBOXYLATE TRAP TRANSPORTER LARGE PERMEASE PROTEIN DCTM"/>
    <property type="match status" value="1"/>
</dbReference>
<keyword evidence="7" id="KW-0813">Transport</keyword>
<feature type="transmembrane region" description="Helical" evidence="7">
    <location>
        <begin position="506"/>
        <end position="529"/>
    </location>
</feature>
<comment type="subcellular location">
    <subcellularLocation>
        <location evidence="1 7">Cell inner membrane</location>
        <topology evidence="1 7">Multi-pass membrane protein</topology>
    </subcellularLocation>
</comment>
<feature type="transmembrane region" description="Helical" evidence="7">
    <location>
        <begin position="411"/>
        <end position="436"/>
    </location>
</feature>
<organism evidence="9 10">
    <name type="scientific">Nitratireductor indicus C115</name>
    <dbReference type="NCBI Taxonomy" id="1231190"/>
    <lineage>
        <taxon>Bacteria</taxon>
        <taxon>Pseudomonadati</taxon>
        <taxon>Pseudomonadota</taxon>
        <taxon>Alphaproteobacteria</taxon>
        <taxon>Hyphomicrobiales</taxon>
        <taxon>Phyllobacteriaceae</taxon>
        <taxon>Nitratireductor</taxon>
    </lineage>
</organism>
<feature type="transmembrane region" description="Helical" evidence="7">
    <location>
        <begin position="171"/>
        <end position="195"/>
    </location>
</feature>
<feature type="transmembrane region" description="Helical" evidence="7">
    <location>
        <begin position="47"/>
        <end position="69"/>
    </location>
</feature>
<feature type="transmembrane region" description="Helical" evidence="7">
    <location>
        <begin position="216"/>
        <end position="234"/>
    </location>
</feature>
<dbReference type="InterPro" id="IPR004681">
    <property type="entry name" value="TRAP_DctM"/>
</dbReference>
<dbReference type="Pfam" id="PF06808">
    <property type="entry name" value="DctM"/>
    <property type="match status" value="2"/>
</dbReference>
<evidence type="ECO:0000259" key="8">
    <source>
        <dbReference type="Pfam" id="PF06808"/>
    </source>
</evidence>
<dbReference type="RefSeq" id="WP_009450322.1">
    <property type="nucleotide sequence ID" value="NZ_AMSI01000006.1"/>
</dbReference>
<evidence type="ECO:0000256" key="1">
    <source>
        <dbReference type="ARBA" id="ARBA00004429"/>
    </source>
</evidence>
<dbReference type="GO" id="GO:0015740">
    <property type="term" value="P:C4-dicarboxylate transport"/>
    <property type="evidence" value="ECO:0007669"/>
    <property type="project" value="TreeGrafter"/>
</dbReference>
<feature type="domain" description="TRAP C4-dicarboxylate transport system permease DctM subunit" evidence="8">
    <location>
        <begin position="309"/>
        <end position="522"/>
    </location>
</feature>
<keyword evidence="5 7" id="KW-1133">Transmembrane helix</keyword>
<feature type="transmembrane region" description="Helical" evidence="7">
    <location>
        <begin position="81"/>
        <end position="107"/>
    </location>
</feature>
<comment type="function">
    <text evidence="7">Part of the tripartite ATP-independent periplasmic (TRAP) transport system.</text>
</comment>
<sequence length="539" mass="57527">MEPAILFVLVLLLLFLGVPVAVSLGLSSLLIIAFFSNDSVSSVALQLFTAAQNYTLLAIPFFVLASAFMSTGGVARRIIRFAIAAVGHFRGGLAMASVLACMMFAALSGSSPATVVAIGTIAIAGMRQVGYSKDFAAGIIANAGTLGILIPPSIVMVVYSAATDVSVGRMFLAGVVPGIVAGLMLMVAIYVMARIRNLPAEEWKGFGEILEGGKEAGWGLFLIVIILGGIYGGVFTPTEAAAVAAVYAFLVALFVYRDMGPMKGVRWVEARDGDRARIGFSASVYGLAFFFIWMILTFFLTSEWENVTLAGRAWTGLAASLAIMIAYALWRGGEAGIAGLPGLLVAGLPIWRRNLALMARNFLRAFFNEETRKTTVDAARTTVMLMFIIVNALLFAHVLTAERIPQTITSVMVDAGFTWFTFLIAVNLLLLLGGQFMEPSGLLLIVAPVVFPIAMELGVDPIHLGIIMVVNMEIGMITPPIGLNLFVTSGITGMSLIQVVRAAAPFVLVLFLFLIIVTYVPVLSTWLPYSLMGPEIIAR</sequence>
<accession>K2PMR4</accession>
<keyword evidence="3 7" id="KW-0997">Cell inner membrane</keyword>
<dbReference type="OrthoDB" id="9790209at2"/>
<evidence type="ECO:0000256" key="2">
    <source>
        <dbReference type="ARBA" id="ARBA00022475"/>
    </source>
</evidence>
<dbReference type="InterPro" id="IPR010656">
    <property type="entry name" value="DctM"/>
</dbReference>
<keyword evidence="6 7" id="KW-0472">Membrane</keyword>
<reference evidence="9 10" key="1">
    <citation type="journal article" date="2012" name="J. Bacteriol.">
        <title>Genome Sequence of Nitratireductor indicus Type Strain C115.</title>
        <authorList>
            <person name="Lai Q."/>
            <person name="Li G."/>
            <person name="Yu Z."/>
            <person name="Shao Z."/>
        </authorList>
    </citation>
    <scope>NUCLEOTIDE SEQUENCE [LARGE SCALE GENOMIC DNA]</scope>
    <source>
        <strain evidence="9 10">C115</strain>
    </source>
</reference>
<feature type="transmembrane region" description="Helical" evidence="7">
    <location>
        <begin position="278"/>
        <end position="301"/>
    </location>
</feature>
<comment type="similarity">
    <text evidence="7">Belongs to the TRAP transporter large permease family.</text>
</comment>
<dbReference type="GO" id="GO:0005886">
    <property type="term" value="C:plasma membrane"/>
    <property type="evidence" value="ECO:0007669"/>
    <property type="project" value="UniProtKB-SubCell"/>
</dbReference>
<feature type="transmembrane region" description="Helical" evidence="7">
    <location>
        <begin position="481"/>
        <end position="500"/>
    </location>
</feature>
<protein>
    <recommendedName>
        <fullName evidence="7">TRAP transporter large permease protein</fullName>
    </recommendedName>
</protein>
<evidence type="ECO:0000313" key="9">
    <source>
        <dbReference type="EMBL" id="EKF42372.1"/>
    </source>
</evidence>
<dbReference type="PATRIC" id="fig|1231190.3.peg.2078"/>
<dbReference type="EMBL" id="AMSI01000006">
    <property type="protein sequence ID" value="EKF42372.1"/>
    <property type="molecule type" value="Genomic_DNA"/>
</dbReference>
<feature type="transmembrane region" description="Helical" evidence="7">
    <location>
        <begin position="313"/>
        <end position="330"/>
    </location>
</feature>
<keyword evidence="4 7" id="KW-0812">Transmembrane</keyword>
<dbReference type="NCBIfam" id="TIGR00786">
    <property type="entry name" value="dctM"/>
    <property type="match status" value="1"/>
</dbReference>
<dbReference type="PANTHER" id="PTHR33362">
    <property type="entry name" value="SIALIC ACID TRAP TRANSPORTER PERMEASE PROTEIN SIAT-RELATED"/>
    <property type="match status" value="1"/>
</dbReference>
<dbReference type="eggNOG" id="COG1593">
    <property type="taxonomic scope" value="Bacteria"/>
</dbReference>
<feature type="transmembrane region" description="Helical" evidence="7">
    <location>
        <begin position="113"/>
        <end position="130"/>
    </location>
</feature>
<dbReference type="Proteomes" id="UP000007374">
    <property type="component" value="Unassembled WGS sequence"/>
</dbReference>
<evidence type="ECO:0000256" key="5">
    <source>
        <dbReference type="ARBA" id="ARBA00022989"/>
    </source>
</evidence>
<comment type="caution">
    <text evidence="7">Lacks conserved residue(s) required for the propagation of feature annotation.</text>
</comment>
<dbReference type="AlphaFoldDB" id="K2PMR4"/>
<feature type="transmembrane region" description="Helical" evidence="7">
    <location>
        <begin position="240"/>
        <end position="257"/>
    </location>
</feature>
<keyword evidence="2" id="KW-1003">Cell membrane</keyword>
<evidence type="ECO:0000256" key="4">
    <source>
        <dbReference type="ARBA" id="ARBA00022692"/>
    </source>
</evidence>
<feature type="domain" description="TRAP C4-dicarboxylate transport system permease DctM subunit" evidence="8">
    <location>
        <begin position="7"/>
        <end position="260"/>
    </location>
</feature>
<evidence type="ECO:0000256" key="6">
    <source>
        <dbReference type="ARBA" id="ARBA00023136"/>
    </source>
</evidence>
<evidence type="ECO:0000313" key="10">
    <source>
        <dbReference type="Proteomes" id="UP000007374"/>
    </source>
</evidence>
<feature type="transmembrane region" description="Helical" evidence="7">
    <location>
        <begin position="137"/>
        <end position="159"/>
    </location>
</feature>